<dbReference type="CDD" id="cd11527">
    <property type="entry name" value="NTP-PPase_dUTPase"/>
    <property type="match status" value="1"/>
</dbReference>
<dbReference type="Proteomes" id="UP000194499">
    <property type="component" value="Unassembled WGS sequence"/>
</dbReference>
<dbReference type="SUPFAM" id="SSF101386">
    <property type="entry name" value="all-alpha NTP pyrophosphatases"/>
    <property type="match status" value="1"/>
</dbReference>
<gene>
    <name evidence="1" type="ORF">BACERE00191_00403</name>
</gene>
<dbReference type="RefSeq" id="WP_088106251.1">
    <property type="nucleotide sequence ID" value="NZ_FWZB01000019.1"/>
</dbReference>
<dbReference type="EMBL" id="FWZB01000019">
    <property type="protein sequence ID" value="SMD65614.1"/>
    <property type="molecule type" value="Genomic_DNA"/>
</dbReference>
<evidence type="ECO:0000313" key="1">
    <source>
        <dbReference type="EMBL" id="SMD65614.1"/>
    </source>
</evidence>
<dbReference type="Pfam" id="PF08761">
    <property type="entry name" value="dUTPase_2"/>
    <property type="match status" value="1"/>
</dbReference>
<dbReference type="Gene3D" id="1.10.4010.10">
    <property type="entry name" value="Type II deoxyuridine triphosphatase"/>
    <property type="match status" value="1"/>
</dbReference>
<protein>
    <submittedName>
        <fullName evidence="1">dUTPase</fullName>
    </submittedName>
</protein>
<evidence type="ECO:0000313" key="2">
    <source>
        <dbReference type="Proteomes" id="UP000194499"/>
    </source>
</evidence>
<dbReference type="PIRSF" id="PIRSF030140">
    <property type="entry name" value="UCP030140"/>
    <property type="match status" value="1"/>
</dbReference>
<sequence length="173" mass="20701">MELTKLYEVQAGLKKHIGYKGEDKFSKMMLAMLVEFMECANDWRGFKYWSENPKPKATLLEEYVDGLHFVLETGLDLLESDFIRFLPKYSVAHCLKSEKNETHIIRQYKQLTHTVLYIDREVESEGNYLESEYEQLIEQYLYLGRLLGFTEEQIEQSYMKKNEVNHQRQESEY</sequence>
<dbReference type="InterPro" id="IPR016947">
    <property type="entry name" value="UCP030140"/>
</dbReference>
<proteinExistence type="predicted"/>
<dbReference type="AlphaFoldDB" id="A0A1Y5YV76"/>
<accession>A0A1Y5YV76</accession>
<name>A0A1Y5YV76_9BACI</name>
<dbReference type="InterPro" id="IPR014871">
    <property type="entry name" value="dUTPase/dCTP_pyrophosphatase"/>
</dbReference>
<organism evidence="1 2">
    <name type="scientific">Bacillus pacificus</name>
    <dbReference type="NCBI Taxonomy" id="2026187"/>
    <lineage>
        <taxon>Bacteria</taxon>
        <taxon>Bacillati</taxon>
        <taxon>Bacillota</taxon>
        <taxon>Bacilli</taxon>
        <taxon>Bacillales</taxon>
        <taxon>Bacillaceae</taxon>
        <taxon>Bacillus</taxon>
        <taxon>Bacillus cereus group</taxon>
    </lineage>
</organism>
<reference evidence="2" key="1">
    <citation type="submission" date="2017-04" db="EMBL/GenBank/DDBJ databases">
        <authorList>
            <person name="Criscuolo A."/>
        </authorList>
    </citation>
    <scope>NUCLEOTIDE SEQUENCE [LARGE SCALE GENOMIC DNA]</scope>
</reference>